<evidence type="ECO:0000259" key="1">
    <source>
        <dbReference type="Pfam" id="PF03358"/>
    </source>
</evidence>
<dbReference type="InterPro" id="IPR029039">
    <property type="entry name" value="Flavoprotein-like_sf"/>
</dbReference>
<protein>
    <submittedName>
        <fullName evidence="2">NAD(P)H-dependent oxidoreductase</fullName>
    </submittedName>
</protein>
<keyword evidence="3" id="KW-1185">Reference proteome</keyword>
<dbReference type="PANTHER" id="PTHR30543:SF21">
    <property type="entry name" value="NAD(P)H-DEPENDENT FMN REDUCTASE LOT6"/>
    <property type="match status" value="1"/>
</dbReference>
<dbReference type="InterPro" id="IPR005025">
    <property type="entry name" value="FMN_Rdtase-like_dom"/>
</dbReference>
<feature type="domain" description="NADPH-dependent FMN reductase-like" evidence="1">
    <location>
        <begin position="3"/>
        <end position="129"/>
    </location>
</feature>
<dbReference type="Pfam" id="PF03358">
    <property type="entry name" value="FMN_red"/>
    <property type="match status" value="1"/>
</dbReference>
<dbReference type="InterPro" id="IPR050712">
    <property type="entry name" value="NAD(P)H-dep_reductase"/>
</dbReference>
<reference evidence="2" key="1">
    <citation type="submission" date="2022-10" db="EMBL/GenBank/DDBJ databases">
        <title>Comparative genomics and taxonomic characterization of three novel marine species of genus Reichenbachiella exhibiting antioxidant and polysaccharide degradation activities.</title>
        <authorList>
            <person name="Muhammad N."/>
            <person name="Lee Y.-J."/>
            <person name="Ko J."/>
            <person name="Kim S.-G."/>
        </authorList>
    </citation>
    <scope>NUCLEOTIDE SEQUENCE</scope>
    <source>
        <strain evidence="2">Wsw4-B4</strain>
    </source>
</reference>
<dbReference type="EMBL" id="CP106735">
    <property type="protein sequence ID" value="UXX80721.1"/>
    <property type="molecule type" value="Genomic_DNA"/>
</dbReference>
<organism evidence="2 3">
    <name type="scientific">Reichenbachiella carrageenanivorans</name>
    <dbReference type="NCBI Taxonomy" id="2979869"/>
    <lineage>
        <taxon>Bacteria</taxon>
        <taxon>Pseudomonadati</taxon>
        <taxon>Bacteroidota</taxon>
        <taxon>Cytophagia</taxon>
        <taxon>Cytophagales</taxon>
        <taxon>Reichenbachiellaceae</taxon>
        <taxon>Reichenbachiella</taxon>
    </lineage>
</organism>
<dbReference type="Gene3D" id="3.40.50.360">
    <property type="match status" value="1"/>
</dbReference>
<evidence type="ECO:0000313" key="2">
    <source>
        <dbReference type="EMBL" id="UXX80721.1"/>
    </source>
</evidence>
<proteinExistence type="predicted"/>
<accession>A0ABY6D3I2</accession>
<name>A0ABY6D3I2_9BACT</name>
<evidence type="ECO:0000313" key="3">
    <source>
        <dbReference type="Proteomes" id="UP001062165"/>
    </source>
</evidence>
<dbReference type="PANTHER" id="PTHR30543">
    <property type="entry name" value="CHROMATE REDUCTASE"/>
    <property type="match status" value="1"/>
</dbReference>
<dbReference type="RefSeq" id="WP_263052450.1">
    <property type="nucleotide sequence ID" value="NZ_CP106735.1"/>
</dbReference>
<sequence length="173" mass="18932">MKKILAISGSTRRSSSNEVVLNYIKTHLAATVDFEIFDGIDKLPHFNPDLDNDGLPAIVQTFRDKIQAADGIIICSPEYVFSLPGSLKNAIEWNVSTTLFSNKPVALIVASASGQKAFEALDLIMTTLDADLQPSTKLIIPGIKGKINKAREIEDVETRENILHVVQSLLQSI</sequence>
<dbReference type="SUPFAM" id="SSF52218">
    <property type="entry name" value="Flavoproteins"/>
    <property type="match status" value="1"/>
</dbReference>
<gene>
    <name evidence="2" type="ORF">N7E81_06365</name>
</gene>
<dbReference type="Proteomes" id="UP001062165">
    <property type="component" value="Chromosome"/>
</dbReference>